<reference evidence="2 3" key="1">
    <citation type="submission" date="2015-11" db="EMBL/GenBank/DDBJ databases">
        <title>Butyribacter intestini gen. nov., sp. nov., a butyric acid-producing bacterium of the family Lachnospiraceae isolated from the human faeces.</title>
        <authorList>
            <person name="Zou Y."/>
            <person name="Xue W."/>
            <person name="Luo G."/>
            <person name="Lv M."/>
        </authorList>
    </citation>
    <scope>NUCLEOTIDE SEQUENCE [LARGE SCALE GENOMIC DNA]</scope>
    <source>
        <strain evidence="2 3">ACET-33324</strain>
    </source>
</reference>
<gene>
    <name evidence="2" type="ORF">ASU35_16585</name>
</gene>
<organism evidence="2 3">
    <name type="scientific">Acetivibrio ethanolgignens</name>
    <dbReference type="NCBI Taxonomy" id="290052"/>
    <lineage>
        <taxon>Bacteria</taxon>
        <taxon>Bacillati</taxon>
        <taxon>Bacillota</taxon>
        <taxon>Clostridia</taxon>
        <taxon>Eubacteriales</taxon>
        <taxon>Oscillospiraceae</taxon>
        <taxon>Acetivibrio</taxon>
    </lineage>
</organism>
<keyword evidence="1" id="KW-0812">Transmembrane</keyword>
<comment type="caution">
    <text evidence="2">The sequence shown here is derived from an EMBL/GenBank/DDBJ whole genome shotgun (WGS) entry which is preliminary data.</text>
</comment>
<protein>
    <submittedName>
        <fullName evidence="2">Uncharacterized protein</fullName>
    </submittedName>
</protein>
<dbReference type="AlphaFoldDB" id="A0A0V8QA07"/>
<evidence type="ECO:0000313" key="2">
    <source>
        <dbReference type="EMBL" id="KSV57370.1"/>
    </source>
</evidence>
<sequence>MAAFKAEETWNLVKNLLIDFVICLSFWVACVILCIHSMSLRKYDCFLTSKILRVIYTILKTGTTYDPQKLLKDIKHPVSAQAALAS</sequence>
<keyword evidence="3" id="KW-1185">Reference proteome</keyword>
<dbReference type="PROSITE" id="PS51257">
    <property type="entry name" value="PROKAR_LIPOPROTEIN"/>
    <property type="match status" value="1"/>
</dbReference>
<dbReference type="Proteomes" id="UP000054874">
    <property type="component" value="Unassembled WGS sequence"/>
</dbReference>
<accession>A0A0V8QA07</accession>
<dbReference type="EMBL" id="LNAM01000229">
    <property type="protein sequence ID" value="KSV57370.1"/>
    <property type="molecule type" value="Genomic_DNA"/>
</dbReference>
<evidence type="ECO:0000313" key="3">
    <source>
        <dbReference type="Proteomes" id="UP000054874"/>
    </source>
</evidence>
<keyword evidence="1" id="KW-0472">Membrane</keyword>
<keyword evidence="1" id="KW-1133">Transmembrane helix</keyword>
<evidence type="ECO:0000256" key="1">
    <source>
        <dbReference type="SAM" id="Phobius"/>
    </source>
</evidence>
<proteinExistence type="predicted"/>
<name>A0A0V8QA07_9FIRM</name>
<feature type="transmembrane region" description="Helical" evidence="1">
    <location>
        <begin position="16"/>
        <end position="35"/>
    </location>
</feature>